<dbReference type="InterPro" id="IPR020846">
    <property type="entry name" value="MFS_dom"/>
</dbReference>
<dbReference type="eggNOG" id="COG2223">
    <property type="taxonomic scope" value="Bacteria"/>
</dbReference>
<dbReference type="GO" id="GO:0042128">
    <property type="term" value="P:nitrate assimilation"/>
    <property type="evidence" value="ECO:0007669"/>
    <property type="project" value="UniProtKB-KW"/>
</dbReference>
<feature type="transmembrane region" description="Helical" evidence="7">
    <location>
        <begin position="154"/>
        <end position="179"/>
    </location>
</feature>
<feature type="transmembrane region" description="Helical" evidence="7">
    <location>
        <begin position="369"/>
        <end position="392"/>
    </location>
</feature>
<evidence type="ECO:0000256" key="1">
    <source>
        <dbReference type="ARBA" id="ARBA00004141"/>
    </source>
</evidence>
<organism evidence="8 9">
    <name type="scientific">Sulfitobacter mediterraneus</name>
    <dbReference type="NCBI Taxonomy" id="83219"/>
    <lineage>
        <taxon>Bacteria</taxon>
        <taxon>Pseudomonadati</taxon>
        <taxon>Pseudomonadota</taxon>
        <taxon>Alphaproteobacteria</taxon>
        <taxon>Rhodobacterales</taxon>
        <taxon>Roseobacteraceae</taxon>
        <taxon>Sulfitobacter</taxon>
    </lineage>
</organism>
<feature type="transmembrane region" description="Helical" evidence="7">
    <location>
        <begin position="314"/>
        <end position="331"/>
    </location>
</feature>
<dbReference type="AlphaFoldDB" id="A0A061SN56"/>
<feature type="transmembrane region" description="Helical" evidence="7">
    <location>
        <begin position="398"/>
        <end position="419"/>
    </location>
</feature>
<dbReference type="Pfam" id="PF07690">
    <property type="entry name" value="MFS_1"/>
    <property type="match status" value="1"/>
</dbReference>
<proteinExistence type="inferred from homology"/>
<evidence type="ECO:0000256" key="5">
    <source>
        <dbReference type="ARBA" id="ARBA00023063"/>
    </source>
</evidence>
<dbReference type="RefSeq" id="WP_037909944.1">
    <property type="nucleotide sequence ID" value="NZ_CP068998.1"/>
</dbReference>
<gene>
    <name evidence="8" type="ORF">PM02_15070</name>
</gene>
<dbReference type="GeneID" id="72438817"/>
<dbReference type="SUPFAM" id="SSF103473">
    <property type="entry name" value="MFS general substrate transporter"/>
    <property type="match status" value="1"/>
</dbReference>
<dbReference type="PROSITE" id="PS50850">
    <property type="entry name" value="MFS"/>
    <property type="match status" value="1"/>
</dbReference>
<comment type="subcellular location">
    <subcellularLocation>
        <location evidence="1">Membrane</location>
        <topology evidence="1">Multi-pass membrane protein</topology>
    </subcellularLocation>
</comment>
<dbReference type="InterPro" id="IPR044772">
    <property type="entry name" value="NO3_transporter"/>
</dbReference>
<keyword evidence="3 7" id="KW-0812">Transmembrane</keyword>
<feature type="transmembrane region" description="Helical" evidence="7">
    <location>
        <begin position="28"/>
        <end position="48"/>
    </location>
</feature>
<evidence type="ECO:0000256" key="3">
    <source>
        <dbReference type="ARBA" id="ARBA00022692"/>
    </source>
</evidence>
<comment type="similarity">
    <text evidence="2">Belongs to the major facilitator superfamily. Nitrate/nitrite porter (TC 2.A.1.8) family.</text>
</comment>
<keyword evidence="6 7" id="KW-0472">Membrane</keyword>
<keyword evidence="4 7" id="KW-1133">Transmembrane helix</keyword>
<keyword evidence="5" id="KW-0534">Nitrate assimilation</keyword>
<feature type="transmembrane region" description="Helical" evidence="7">
    <location>
        <begin position="90"/>
        <end position="108"/>
    </location>
</feature>
<feature type="transmembrane region" description="Helical" evidence="7">
    <location>
        <begin position="337"/>
        <end position="357"/>
    </location>
</feature>
<evidence type="ECO:0000256" key="6">
    <source>
        <dbReference type="ARBA" id="ARBA00023136"/>
    </source>
</evidence>
<evidence type="ECO:0000256" key="4">
    <source>
        <dbReference type="ARBA" id="ARBA00022989"/>
    </source>
</evidence>
<dbReference type="InterPro" id="IPR036259">
    <property type="entry name" value="MFS_trans_sf"/>
</dbReference>
<evidence type="ECO:0000313" key="9">
    <source>
        <dbReference type="Proteomes" id="UP000027337"/>
    </source>
</evidence>
<keyword evidence="9" id="KW-1185">Reference proteome</keyword>
<reference evidence="8 9" key="1">
    <citation type="journal article" date="2014" name="Genome Announc.">
        <title>Draft Genome Sequences of Two Isolates of the Roseobacter Group, Sulfitobacter sp. Strains 3SOLIMAR09 and 1FIGIMAR09, from Harbors of Mallorca Island (Mediterranean Sea).</title>
        <authorList>
            <person name="Mas-Llado M."/>
            <person name="Pina-Villalonga J.M."/>
            <person name="Brunet-Galmes I."/>
            <person name="Nogales B."/>
            <person name="Bosch R."/>
        </authorList>
    </citation>
    <scope>NUCLEOTIDE SEQUENCE [LARGE SCALE GENOMIC DNA]</scope>
    <source>
        <strain evidence="8 9">1FIGIMAR09</strain>
    </source>
</reference>
<dbReference type="PANTHER" id="PTHR23515">
    <property type="entry name" value="HIGH-AFFINITY NITRATE TRANSPORTER 2.3"/>
    <property type="match status" value="1"/>
</dbReference>
<feature type="transmembrane region" description="Helical" evidence="7">
    <location>
        <begin position="274"/>
        <end position="293"/>
    </location>
</feature>
<dbReference type="Gene3D" id="1.20.1250.20">
    <property type="entry name" value="MFS general substrate transporter like domains"/>
    <property type="match status" value="2"/>
</dbReference>
<accession>A0A061SN56</accession>
<comment type="caution">
    <text evidence="8">The sequence shown here is derived from an EMBL/GenBank/DDBJ whole genome shotgun (WGS) entry which is preliminary data.</text>
</comment>
<evidence type="ECO:0000313" key="8">
    <source>
        <dbReference type="EMBL" id="KAJ02282.1"/>
    </source>
</evidence>
<feature type="transmembrane region" description="Helical" evidence="7">
    <location>
        <begin position="114"/>
        <end position="133"/>
    </location>
</feature>
<name>A0A061SN56_9RHOB</name>
<evidence type="ECO:0000256" key="2">
    <source>
        <dbReference type="ARBA" id="ARBA00008432"/>
    </source>
</evidence>
<dbReference type="InterPro" id="IPR011701">
    <property type="entry name" value="MFS"/>
</dbReference>
<sequence length="470" mass="51187">MELQNKATSLWGNFFNVKMVQIRTFHMTWFAFFSCFFAWFGIAPLMSVVRDELQLTKDQIGWAIIGSVSATIFARLFIGWLCDRIGPRKSYTWLLILGSFPVMGIGLAQSFETFLLFRVLIGCIGAAFVITQYHTSVMFAPNVVGQANATSAGWGNLGGGVTQFVMPLLFSVFVVGFGFSEAVGWRASMMVVGSIIFVTGIAYYFLTQDAPDGNFDELRAQGRMGEKKKVTGNYMAALADPRVWVLFVIYGACFGIELTVNNVAALYFMDYFDLTLVTAGLVAASFGLMNMFARTLGGIFGDNFGSLWGLRGRAFWLFVCIFCEGLALMMFSQMSVLFLALPALIVFSLFTQMAEGATYSVVPFINKKALGAVAGVVGAGGNAGAVLAGFLFKNTIDWSEAFFILGIIVTCASFMAFFVRFSTRQEDEERANFAAANIDTLRARAAKANAALEEGVAAIARKEGQAPAAD</sequence>
<dbReference type="GO" id="GO:0016020">
    <property type="term" value="C:membrane"/>
    <property type="evidence" value="ECO:0007669"/>
    <property type="project" value="UniProtKB-SubCell"/>
</dbReference>
<dbReference type="STRING" id="83219.PM02_15070"/>
<feature type="transmembrane region" description="Helical" evidence="7">
    <location>
        <begin position="185"/>
        <end position="206"/>
    </location>
</feature>
<dbReference type="PROSITE" id="PS51257">
    <property type="entry name" value="PROKAR_LIPOPROTEIN"/>
    <property type="match status" value="1"/>
</dbReference>
<evidence type="ECO:0000256" key="7">
    <source>
        <dbReference type="SAM" id="Phobius"/>
    </source>
</evidence>
<feature type="transmembrane region" description="Helical" evidence="7">
    <location>
        <begin position="60"/>
        <end position="78"/>
    </location>
</feature>
<dbReference type="EMBL" id="JEMU01000013">
    <property type="protein sequence ID" value="KAJ02282.1"/>
    <property type="molecule type" value="Genomic_DNA"/>
</dbReference>
<dbReference type="GO" id="GO:0015112">
    <property type="term" value="F:nitrate transmembrane transporter activity"/>
    <property type="evidence" value="ECO:0007669"/>
    <property type="project" value="InterPro"/>
</dbReference>
<dbReference type="Proteomes" id="UP000027337">
    <property type="component" value="Unassembled WGS sequence"/>
</dbReference>
<protein>
    <submittedName>
        <fullName evidence="8">MFS transporter</fullName>
    </submittedName>
</protein>
<feature type="transmembrane region" description="Helical" evidence="7">
    <location>
        <begin position="243"/>
        <end position="268"/>
    </location>
</feature>